<evidence type="ECO:0000313" key="3">
    <source>
        <dbReference type="Proteomes" id="UP000649328"/>
    </source>
</evidence>
<protein>
    <submittedName>
        <fullName evidence="2">Uncharacterized protein</fullName>
    </submittedName>
</protein>
<feature type="compositionally biased region" description="Polar residues" evidence="1">
    <location>
        <begin position="1"/>
        <end position="10"/>
    </location>
</feature>
<feature type="region of interest" description="Disordered" evidence="1">
    <location>
        <begin position="1"/>
        <end position="24"/>
    </location>
</feature>
<keyword evidence="3" id="KW-1185">Reference proteome</keyword>
<comment type="caution">
    <text evidence="2">The sequence shown here is derived from an EMBL/GenBank/DDBJ whole genome shotgun (WGS) entry which is preliminary data.</text>
</comment>
<evidence type="ECO:0000256" key="1">
    <source>
        <dbReference type="SAM" id="MobiDB-lite"/>
    </source>
</evidence>
<reference evidence="2" key="1">
    <citation type="submission" date="2020-10" db="EMBL/GenBank/DDBJ databases">
        <title>The Whole-Genome Sequence of Metschnikowia persimmonesis, a Novel Endophytic Yeast Species Isolated from Medicinal Plant Diospyros kaki Thumb.</title>
        <authorList>
            <person name="Rahmat E."/>
            <person name="Kang Y."/>
        </authorList>
    </citation>
    <scope>NUCLEOTIDE SEQUENCE</scope>
    <source>
        <strain evidence="2">KIOM G15050</strain>
    </source>
</reference>
<dbReference type="Proteomes" id="UP000649328">
    <property type="component" value="Unassembled WGS sequence"/>
</dbReference>
<gene>
    <name evidence="2" type="ORF">HF325_005443</name>
</gene>
<evidence type="ECO:0000313" key="2">
    <source>
        <dbReference type="EMBL" id="KAF8000514.1"/>
    </source>
</evidence>
<name>A0A8H7GQ87_9ASCO</name>
<dbReference type="EMBL" id="JACBPP010000007">
    <property type="protein sequence ID" value="KAF8000514.1"/>
    <property type="molecule type" value="Genomic_DNA"/>
</dbReference>
<sequence>MSHSEISQPSLDEKFTAEKSIPGPFSKSSIQLTKAHYKGFDETGKCIVYSESPEYNGILDLAENIDIGNDPKSAEIDFLRTDLVRELKTNTHFKAMVAAKDPEMFKKHFPLYTGWRDKYAMVAMSLRNE</sequence>
<organism evidence="2 3">
    <name type="scientific">Metschnikowia pulcherrima</name>
    <dbReference type="NCBI Taxonomy" id="27326"/>
    <lineage>
        <taxon>Eukaryota</taxon>
        <taxon>Fungi</taxon>
        <taxon>Dikarya</taxon>
        <taxon>Ascomycota</taxon>
        <taxon>Saccharomycotina</taxon>
        <taxon>Pichiomycetes</taxon>
        <taxon>Metschnikowiaceae</taxon>
        <taxon>Metschnikowia</taxon>
    </lineage>
</organism>
<proteinExistence type="predicted"/>
<dbReference type="AlphaFoldDB" id="A0A8H7GQ87"/>
<accession>A0A8H7GQ87</accession>